<evidence type="ECO:0000313" key="2">
    <source>
        <dbReference type="EMBL" id="KAK4755302.1"/>
    </source>
</evidence>
<dbReference type="AlphaFoldDB" id="A0AAN7JY49"/>
<dbReference type="EMBL" id="JAXIOK010000014">
    <property type="protein sequence ID" value="KAK4755302.1"/>
    <property type="molecule type" value="Genomic_DNA"/>
</dbReference>
<comment type="caution">
    <text evidence="2">The sequence shown here is derived from an EMBL/GenBank/DDBJ whole genome shotgun (WGS) entry which is preliminary data.</text>
</comment>
<dbReference type="Proteomes" id="UP001345219">
    <property type="component" value="Chromosome 8"/>
</dbReference>
<feature type="compositionally biased region" description="Basic and acidic residues" evidence="1">
    <location>
        <begin position="87"/>
        <end position="100"/>
    </location>
</feature>
<accession>A0AAN7JY49</accession>
<organism evidence="2 3">
    <name type="scientific">Trapa incisa</name>
    <dbReference type="NCBI Taxonomy" id="236973"/>
    <lineage>
        <taxon>Eukaryota</taxon>
        <taxon>Viridiplantae</taxon>
        <taxon>Streptophyta</taxon>
        <taxon>Embryophyta</taxon>
        <taxon>Tracheophyta</taxon>
        <taxon>Spermatophyta</taxon>
        <taxon>Magnoliopsida</taxon>
        <taxon>eudicotyledons</taxon>
        <taxon>Gunneridae</taxon>
        <taxon>Pentapetalae</taxon>
        <taxon>rosids</taxon>
        <taxon>malvids</taxon>
        <taxon>Myrtales</taxon>
        <taxon>Lythraceae</taxon>
        <taxon>Trapa</taxon>
    </lineage>
</organism>
<feature type="region of interest" description="Disordered" evidence="1">
    <location>
        <begin position="76"/>
        <end position="100"/>
    </location>
</feature>
<reference evidence="2 3" key="1">
    <citation type="journal article" date="2023" name="Hortic Res">
        <title>Pangenome of water caltrop reveals structural variations and asymmetric subgenome divergence after allopolyploidization.</title>
        <authorList>
            <person name="Zhang X."/>
            <person name="Chen Y."/>
            <person name="Wang L."/>
            <person name="Yuan Y."/>
            <person name="Fang M."/>
            <person name="Shi L."/>
            <person name="Lu R."/>
            <person name="Comes H.P."/>
            <person name="Ma Y."/>
            <person name="Chen Y."/>
            <person name="Huang G."/>
            <person name="Zhou Y."/>
            <person name="Zheng Z."/>
            <person name="Qiu Y."/>
        </authorList>
    </citation>
    <scope>NUCLEOTIDE SEQUENCE [LARGE SCALE GENOMIC DNA]</scope>
    <source>
        <tissue evidence="2">Roots</tissue>
    </source>
</reference>
<gene>
    <name evidence="2" type="ORF">SAY87_009059</name>
</gene>
<keyword evidence="3" id="KW-1185">Reference proteome</keyword>
<protein>
    <submittedName>
        <fullName evidence="2">Uncharacterized protein</fullName>
    </submittedName>
</protein>
<proteinExistence type="predicted"/>
<name>A0AAN7JY49_9MYRT</name>
<evidence type="ECO:0000256" key="1">
    <source>
        <dbReference type="SAM" id="MobiDB-lite"/>
    </source>
</evidence>
<sequence>MCSDMGMGEDESLKKTIECLRGRLVAERQHSKIANENADQLIVKVSPFLSPLSTMRQLMMETAGIMSPTLHGEKLISNRSHGIFPAKKKEREREENEGFL</sequence>
<evidence type="ECO:0000313" key="3">
    <source>
        <dbReference type="Proteomes" id="UP001345219"/>
    </source>
</evidence>